<name>A0AAW2GHZ0_9HYME</name>
<evidence type="ECO:0000313" key="3">
    <source>
        <dbReference type="Proteomes" id="UP001430953"/>
    </source>
</evidence>
<proteinExistence type="predicted"/>
<evidence type="ECO:0000313" key="2">
    <source>
        <dbReference type="EMBL" id="KAL0127836.1"/>
    </source>
</evidence>
<sequence length="160" mass="18266">MQAADPSVPEIIRIFRTFNEHSTQPKLPSTTKLFRWRAFTNTFKFRSREEASVTLSIVRGKRIQFTILEILRENRTRAWRNQRYLVVDHCKKNRARLVIPWKEGGSTPRHPRPVRINLRGGGGLGKASCFVGATQDIVADNSSPINRKNKPRSGFVANPA</sequence>
<feature type="region of interest" description="Disordered" evidence="1">
    <location>
        <begin position="141"/>
        <end position="160"/>
    </location>
</feature>
<organism evidence="2 3">
    <name type="scientific">Cardiocondyla obscurior</name>
    <dbReference type="NCBI Taxonomy" id="286306"/>
    <lineage>
        <taxon>Eukaryota</taxon>
        <taxon>Metazoa</taxon>
        <taxon>Ecdysozoa</taxon>
        <taxon>Arthropoda</taxon>
        <taxon>Hexapoda</taxon>
        <taxon>Insecta</taxon>
        <taxon>Pterygota</taxon>
        <taxon>Neoptera</taxon>
        <taxon>Endopterygota</taxon>
        <taxon>Hymenoptera</taxon>
        <taxon>Apocrita</taxon>
        <taxon>Aculeata</taxon>
        <taxon>Formicoidea</taxon>
        <taxon>Formicidae</taxon>
        <taxon>Myrmicinae</taxon>
        <taxon>Cardiocondyla</taxon>
    </lineage>
</organism>
<keyword evidence="3" id="KW-1185">Reference proteome</keyword>
<comment type="caution">
    <text evidence="2">The sequence shown here is derived from an EMBL/GenBank/DDBJ whole genome shotgun (WGS) entry which is preliminary data.</text>
</comment>
<accession>A0AAW2GHZ0</accession>
<reference evidence="2 3" key="1">
    <citation type="submission" date="2023-03" db="EMBL/GenBank/DDBJ databases">
        <title>High recombination rates correlate with genetic variation in Cardiocondyla obscurior ants.</title>
        <authorList>
            <person name="Errbii M."/>
        </authorList>
    </citation>
    <scope>NUCLEOTIDE SEQUENCE [LARGE SCALE GENOMIC DNA]</scope>
    <source>
        <strain evidence="2">Alpha-2009</strain>
        <tissue evidence="2">Whole body</tissue>
    </source>
</reference>
<dbReference type="Proteomes" id="UP001430953">
    <property type="component" value="Unassembled WGS sequence"/>
</dbReference>
<gene>
    <name evidence="2" type="ORF">PUN28_003228</name>
</gene>
<dbReference type="EMBL" id="JADYXP020000003">
    <property type="protein sequence ID" value="KAL0127836.1"/>
    <property type="molecule type" value="Genomic_DNA"/>
</dbReference>
<dbReference type="AlphaFoldDB" id="A0AAW2GHZ0"/>
<protein>
    <submittedName>
        <fullName evidence="2">Uncharacterized protein</fullName>
    </submittedName>
</protein>
<evidence type="ECO:0000256" key="1">
    <source>
        <dbReference type="SAM" id="MobiDB-lite"/>
    </source>
</evidence>